<dbReference type="InterPro" id="IPR036038">
    <property type="entry name" value="Aminotransferase-like"/>
</dbReference>
<dbReference type="Gene3D" id="3.20.10.10">
    <property type="entry name" value="D-amino Acid Aminotransferase, subunit A, domain 2"/>
    <property type="match status" value="1"/>
</dbReference>
<dbReference type="EMBL" id="JBEPLS010000013">
    <property type="protein sequence ID" value="MET3605217.1"/>
    <property type="molecule type" value="Genomic_DNA"/>
</dbReference>
<dbReference type="InterPro" id="IPR043132">
    <property type="entry name" value="BCAT-like_C"/>
</dbReference>
<dbReference type="GO" id="GO:0008696">
    <property type="term" value="F:4-amino-4-deoxychorismate lyase activity"/>
    <property type="evidence" value="ECO:0007669"/>
    <property type="project" value="UniProtKB-EC"/>
</dbReference>
<dbReference type="Proteomes" id="UP001549111">
    <property type="component" value="Unassembled WGS sequence"/>
</dbReference>
<evidence type="ECO:0000313" key="2">
    <source>
        <dbReference type="EMBL" id="MET3605217.1"/>
    </source>
</evidence>
<dbReference type="RefSeq" id="WP_244954320.1">
    <property type="nucleotide sequence ID" value="NZ_CP035708.1"/>
</dbReference>
<keyword evidence="3" id="KW-1185">Reference proteome</keyword>
<name>A0ABV2IQH6_9BURK</name>
<dbReference type="SUPFAM" id="SSF56322">
    <property type="entry name" value="ADC synthase"/>
    <property type="match status" value="1"/>
</dbReference>
<dbReference type="EC" id="4.1.3.38" evidence="2"/>
<keyword evidence="2" id="KW-0808">Transferase</keyword>
<keyword evidence="2" id="KW-0456">Lyase</keyword>
<dbReference type="EC" id="2.6.1.85" evidence="2"/>
<dbReference type="SUPFAM" id="SSF56752">
    <property type="entry name" value="D-aminoacid aminotransferase-like PLP-dependent enzymes"/>
    <property type="match status" value="1"/>
</dbReference>
<dbReference type="PANTHER" id="PTHR11236">
    <property type="entry name" value="AMINOBENZOATE/ANTHRANILATE SYNTHASE"/>
    <property type="match status" value="1"/>
</dbReference>
<gene>
    <name evidence="2" type="ORF">ABIC99_003043</name>
</gene>
<organism evidence="2 3">
    <name type="scientific">Sphaerotilus sulfidivorans</name>
    <dbReference type="NCBI Taxonomy" id="639200"/>
    <lineage>
        <taxon>Bacteria</taxon>
        <taxon>Pseudomonadati</taxon>
        <taxon>Pseudomonadota</taxon>
        <taxon>Betaproteobacteria</taxon>
        <taxon>Burkholderiales</taxon>
        <taxon>Sphaerotilaceae</taxon>
        <taxon>Sphaerotilus</taxon>
    </lineage>
</organism>
<dbReference type="PRINTS" id="PR00095">
    <property type="entry name" value="ANTSNTHASEI"/>
</dbReference>
<dbReference type="Pfam" id="PF01063">
    <property type="entry name" value="Aminotran_4"/>
    <property type="match status" value="1"/>
</dbReference>
<dbReference type="InterPro" id="IPR015890">
    <property type="entry name" value="Chorismate_C"/>
</dbReference>
<dbReference type="Gene3D" id="3.60.120.10">
    <property type="entry name" value="Anthranilate synthase"/>
    <property type="match status" value="1"/>
</dbReference>
<reference evidence="2 3" key="1">
    <citation type="submission" date="2024-06" db="EMBL/GenBank/DDBJ databases">
        <title>Genomic Encyclopedia of Type Strains, Phase IV (KMG-IV): sequencing the most valuable type-strain genomes for metagenomic binning, comparative biology and taxonomic classification.</title>
        <authorList>
            <person name="Goeker M."/>
        </authorList>
    </citation>
    <scope>NUCLEOTIDE SEQUENCE [LARGE SCALE GENOMIC DNA]</scope>
    <source>
        <strain evidence="2 3">D-501</strain>
    </source>
</reference>
<dbReference type="InterPro" id="IPR001544">
    <property type="entry name" value="Aminotrans_IV"/>
</dbReference>
<protein>
    <submittedName>
        <fullName evidence="2">Para-aminobenzoate synthetase/4-amino-4-deoxychorismate lyase</fullName>
        <ecNumber evidence="2">2.6.1.85</ecNumber>
        <ecNumber evidence="2">4.1.3.38</ecNumber>
    </submittedName>
</protein>
<sequence length="640" mass="67652">MFLPADPVPSSDHSAVFALLDEADAPAGAPRSRLLSGWLGEWRCDDPATLEAVWSGAQAQIAAGAHALLLADYEWGVRLAGAGTPGGWSDQAPGALRLLMFARLQRLDAEGVAAWLAEAEGRAEPAPAAVLAPQPDDDADAYAAAIARIHALIRAGETYQVNHTLRLRGQAVGTPLALYRRLRALQPVPFGALLALPGDRWVLSCSPELFVRHEAGRLEARPMKGTAARRPDDAQADAAAAAWLAADIKNRAENLMIVDLLRNDLGRIARTGSVKVPALFRVEPYRTVFQMTSTVEAEPAPGVDLPAVLRALFPCGSITGAPKHRTMQLIESLESSPRGLYTGAIGWVEAPAPGSDRRLGDFALSVAIRTLELGAPSGPAPGQGGLRPVRLGVGGGIVLDSVAEDEAAEWRLKSRFATRPDPGFTLFETIRVEAGRPLRLPAHLARLGASAQALGFAFDREALQAAVLAQARALAGEGAHRLRLDLARDGGWQIRHGVLAPLPDGPLGLLPPGPALPAAEAALLAHKTSLRATYDAAIREAEALGAFDRAFVNARGELTEGARSTLLLRLDGRWWTPPVAAGALPGVMRAALMADPAWALQERVLHPADLERAEALALCNALRGVCSARLHGCASLEQRG</sequence>
<evidence type="ECO:0000313" key="3">
    <source>
        <dbReference type="Proteomes" id="UP001549111"/>
    </source>
</evidence>
<proteinExistence type="predicted"/>
<keyword evidence="2" id="KW-0032">Aminotransferase</keyword>
<dbReference type="InterPro" id="IPR005801">
    <property type="entry name" value="ADC_synthase"/>
</dbReference>
<accession>A0ABV2IQH6</accession>
<dbReference type="InterPro" id="IPR043131">
    <property type="entry name" value="BCAT-like_N"/>
</dbReference>
<feature type="domain" description="Chorismate-utilising enzyme C-terminal" evidence="1">
    <location>
        <begin position="139"/>
        <end position="413"/>
    </location>
</feature>
<dbReference type="InterPro" id="IPR019999">
    <property type="entry name" value="Anth_synth_I-like"/>
</dbReference>
<evidence type="ECO:0000259" key="1">
    <source>
        <dbReference type="Pfam" id="PF00425"/>
    </source>
</evidence>
<dbReference type="Pfam" id="PF00425">
    <property type="entry name" value="Chorismate_bind"/>
    <property type="match status" value="1"/>
</dbReference>
<comment type="caution">
    <text evidence="2">The sequence shown here is derived from an EMBL/GenBank/DDBJ whole genome shotgun (WGS) entry which is preliminary data.</text>
</comment>
<dbReference type="PANTHER" id="PTHR11236:SF50">
    <property type="entry name" value="AMINODEOXYCHORISMATE SYNTHASE COMPONENT 1"/>
    <property type="match status" value="1"/>
</dbReference>
<dbReference type="Gene3D" id="3.30.470.10">
    <property type="match status" value="1"/>
</dbReference>
<dbReference type="GO" id="GO:0046820">
    <property type="term" value="F:4-amino-4-deoxychorismate synthase activity"/>
    <property type="evidence" value="ECO:0007669"/>
    <property type="project" value="UniProtKB-EC"/>
</dbReference>